<dbReference type="GO" id="GO:0046872">
    <property type="term" value="F:metal ion binding"/>
    <property type="evidence" value="ECO:0007669"/>
    <property type="project" value="UniProtKB-KW"/>
</dbReference>
<gene>
    <name evidence="14" type="ORF">P5673_009091</name>
</gene>
<keyword evidence="8" id="KW-0378">Hydrolase</keyword>
<keyword evidence="9" id="KW-0460">Magnesium</keyword>
<comment type="similarity">
    <text evidence="4">Belongs to the Nudix hydrolase family.</text>
</comment>
<dbReference type="InterPro" id="IPR018108">
    <property type="entry name" value="MCP_transmembrane"/>
</dbReference>
<comment type="similarity">
    <text evidence="5 13">Belongs to the mitochondrial carrier (TC 2.A.29) family.</text>
</comment>
<dbReference type="Proteomes" id="UP001249851">
    <property type="component" value="Unassembled WGS sequence"/>
</dbReference>
<dbReference type="GO" id="GO:0005739">
    <property type="term" value="C:mitochondrion"/>
    <property type="evidence" value="ECO:0007669"/>
    <property type="project" value="TreeGrafter"/>
</dbReference>
<keyword evidence="7" id="KW-0479">Metal-binding</keyword>
<dbReference type="InterPro" id="IPR039121">
    <property type="entry name" value="NUDT19"/>
</dbReference>
<dbReference type="InterPro" id="IPR023395">
    <property type="entry name" value="MCP_dom_sf"/>
</dbReference>
<evidence type="ECO:0000256" key="5">
    <source>
        <dbReference type="ARBA" id="ARBA00006375"/>
    </source>
</evidence>
<feature type="repeat" description="Solcar" evidence="12">
    <location>
        <begin position="268"/>
        <end position="353"/>
    </location>
</feature>
<evidence type="ECO:0000256" key="2">
    <source>
        <dbReference type="ARBA" id="ARBA00001946"/>
    </source>
</evidence>
<evidence type="ECO:0000313" key="15">
    <source>
        <dbReference type="Proteomes" id="UP001249851"/>
    </source>
</evidence>
<comment type="cofactor">
    <cofactor evidence="1">
        <name>Mn(2+)</name>
        <dbReference type="ChEBI" id="CHEBI:29035"/>
    </cofactor>
</comment>
<keyword evidence="10 12" id="KW-0472">Membrane</keyword>
<evidence type="ECO:0000313" key="14">
    <source>
        <dbReference type="EMBL" id="KAK2567275.1"/>
    </source>
</evidence>
<dbReference type="Gene3D" id="1.50.40.10">
    <property type="entry name" value="Mitochondrial carrier domain"/>
    <property type="match status" value="1"/>
</dbReference>
<name>A0AAD9VAX9_ACRCE</name>
<evidence type="ECO:0000256" key="8">
    <source>
        <dbReference type="ARBA" id="ARBA00022801"/>
    </source>
</evidence>
<evidence type="ECO:0000256" key="9">
    <source>
        <dbReference type="ARBA" id="ARBA00022842"/>
    </source>
</evidence>
<evidence type="ECO:0000256" key="6">
    <source>
        <dbReference type="ARBA" id="ARBA00022692"/>
    </source>
</evidence>
<evidence type="ECO:0000256" key="10">
    <source>
        <dbReference type="ARBA" id="ARBA00023136"/>
    </source>
</evidence>
<dbReference type="GO" id="GO:0016020">
    <property type="term" value="C:membrane"/>
    <property type="evidence" value="ECO:0007669"/>
    <property type="project" value="UniProtKB-SubCell"/>
</dbReference>
<comment type="subcellular location">
    <subcellularLocation>
        <location evidence="3">Membrane</location>
        <topology evidence="3">Multi-pass membrane protein</topology>
    </subcellularLocation>
</comment>
<reference evidence="14" key="2">
    <citation type="journal article" date="2023" name="Science">
        <title>Genomic signatures of disease resistance in endangered staghorn corals.</title>
        <authorList>
            <person name="Vollmer S.V."/>
            <person name="Selwyn J.D."/>
            <person name="Despard B.A."/>
            <person name="Roesel C.L."/>
        </authorList>
    </citation>
    <scope>NUCLEOTIDE SEQUENCE</scope>
    <source>
        <strain evidence="14">K2</strain>
    </source>
</reference>
<evidence type="ECO:0000256" key="12">
    <source>
        <dbReference type="PROSITE-ProRule" id="PRU00282"/>
    </source>
</evidence>
<keyword evidence="15" id="KW-1185">Reference proteome</keyword>
<evidence type="ECO:0000256" key="3">
    <source>
        <dbReference type="ARBA" id="ARBA00004141"/>
    </source>
</evidence>
<accession>A0AAD9VAX9</accession>
<evidence type="ECO:0000256" key="11">
    <source>
        <dbReference type="ARBA" id="ARBA00023211"/>
    </source>
</evidence>
<dbReference type="PANTHER" id="PTHR12318">
    <property type="entry name" value="TESTOSTERONE-REGULATED PROTEIN RP2"/>
    <property type="match status" value="1"/>
</dbReference>
<organism evidence="14 15">
    <name type="scientific">Acropora cervicornis</name>
    <name type="common">Staghorn coral</name>
    <dbReference type="NCBI Taxonomy" id="6130"/>
    <lineage>
        <taxon>Eukaryota</taxon>
        <taxon>Metazoa</taxon>
        <taxon>Cnidaria</taxon>
        <taxon>Anthozoa</taxon>
        <taxon>Hexacorallia</taxon>
        <taxon>Scleractinia</taxon>
        <taxon>Astrocoeniina</taxon>
        <taxon>Acroporidae</taxon>
        <taxon>Acropora</taxon>
    </lineage>
</organism>
<keyword evidence="11" id="KW-0464">Manganese</keyword>
<dbReference type="AlphaFoldDB" id="A0AAD9VAX9"/>
<dbReference type="Pfam" id="PF00153">
    <property type="entry name" value="Mito_carr"/>
    <property type="match status" value="1"/>
</dbReference>
<comment type="caution">
    <text evidence="14">The sequence shown here is derived from an EMBL/GenBank/DDBJ whole genome shotgun (WGS) entry which is preliminary data.</text>
</comment>
<evidence type="ECO:0000256" key="1">
    <source>
        <dbReference type="ARBA" id="ARBA00001936"/>
    </source>
</evidence>
<proteinExistence type="inferred from homology"/>
<dbReference type="Gene3D" id="3.90.79.10">
    <property type="entry name" value="Nucleoside Triphosphate Pyrophosphohydrolase"/>
    <property type="match status" value="1"/>
</dbReference>
<keyword evidence="6 12" id="KW-0812">Transmembrane</keyword>
<evidence type="ECO:0000256" key="13">
    <source>
        <dbReference type="RuleBase" id="RU000488"/>
    </source>
</evidence>
<dbReference type="SUPFAM" id="SSF103506">
    <property type="entry name" value="Mitochondrial carrier"/>
    <property type="match status" value="1"/>
</dbReference>
<dbReference type="EMBL" id="JARQWQ010000015">
    <property type="protein sequence ID" value="KAK2567275.1"/>
    <property type="molecule type" value="Genomic_DNA"/>
</dbReference>
<keyword evidence="13" id="KW-0813">Transport</keyword>
<sequence length="514" mass="58176">MPQSKEQGLELLHWGIVGVNVSPKWSSGKMLHNLPNKYVFPGGVVEEKADFSNDWMQLFKRSFSEFGADFAPLVNIRGPRPPLLRKSTTDIPSEVGLRICAIRETFEESGILLLRSLTNKQHTQLDLQDVQNWRKQVYADPLNFFIMCRELECVPDVWSLSEWSNWLTPTSFTRRYDTLFYISFLEKEPAVFLDDKEMIHSKELLPHDDQYPSESEKVLKELINSSTGTVSLTEVPYTIEEWLCNNSHGSNFNRISHKFGDSLSYRVTSNVSLPQVGVLYGTTSVAVGHPFDTIKTKMQAQKGFEHEGMIRTFARTVKAQGIRGLYKGSIPPLWGSGIYRSTQFAVFEALYTYFNGFGRQEIPLTGGLQVRVLLAGAAASTARAIIETPLELAKIRRQTGQTWQFKGLYRGFGVTWYRTMGLMCTYFILLDSGRRKFPDLFRRPILGPFLTSGIAATDLPVVVRMRLVIKERGGLSGLYRGIVPGSIRSFMSNGTSMIAMSWAQRKVSQWGLRG</sequence>
<dbReference type="PANTHER" id="PTHR12318:SF0">
    <property type="entry name" value="ACYL-COENZYME A DIPHOSPHATASE NUDT19"/>
    <property type="match status" value="1"/>
</dbReference>
<protein>
    <submittedName>
        <fullName evidence="14">Acyl-coenzyme A diphosphatase NUDT19</fullName>
    </submittedName>
</protein>
<dbReference type="GO" id="GO:0016818">
    <property type="term" value="F:hydrolase activity, acting on acid anhydrides, in phosphorus-containing anhydrides"/>
    <property type="evidence" value="ECO:0007669"/>
    <property type="project" value="InterPro"/>
</dbReference>
<evidence type="ECO:0000256" key="4">
    <source>
        <dbReference type="ARBA" id="ARBA00005582"/>
    </source>
</evidence>
<dbReference type="PROSITE" id="PS50920">
    <property type="entry name" value="SOLCAR"/>
    <property type="match status" value="1"/>
</dbReference>
<reference evidence="14" key="1">
    <citation type="journal article" date="2023" name="G3 (Bethesda)">
        <title>Whole genome assembly and annotation of the endangered Caribbean coral Acropora cervicornis.</title>
        <authorList>
            <person name="Selwyn J.D."/>
            <person name="Vollmer S.V."/>
        </authorList>
    </citation>
    <scope>NUCLEOTIDE SEQUENCE</scope>
    <source>
        <strain evidence="14">K2</strain>
    </source>
</reference>
<comment type="cofactor">
    <cofactor evidence="2">
        <name>Mg(2+)</name>
        <dbReference type="ChEBI" id="CHEBI:18420"/>
    </cofactor>
</comment>
<evidence type="ECO:0000256" key="7">
    <source>
        <dbReference type="ARBA" id="ARBA00022723"/>
    </source>
</evidence>